<name>A0A7R8YQ51_HERIL</name>
<evidence type="ECO:0000256" key="4">
    <source>
        <dbReference type="ARBA" id="ARBA00022827"/>
    </source>
</evidence>
<dbReference type="InterPro" id="IPR036188">
    <property type="entry name" value="FAD/NAD-bd_sf"/>
</dbReference>
<dbReference type="PROSITE" id="PS00624">
    <property type="entry name" value="GMC_OXRED_2"/>
    <property type="match status" value="1"/>
</dbReference>
<gene>
    <name evidence="6" type="ORF">HERILL_LOCUS4587</name>
</gene>
<dbReference type="GO" id="GO:0016614">
    <property type="term" value="F:oxidoreductase activity, acting on CH-OH group of donors"/>
    <property type="evidence" value="ECO:0007669"/>
    <property type="project" value="InterPro"/>
</dbReference>
<keyword evidence="3" id="KW-0285">Flavoprotein</keyword>
<dbReference type="PANTHER" id="PTHR11552:SF147">
    <property type="entry name" value="CHOLINE DEHYDROGENASE, MITOCHONDRIAL"/>
    <property type="match status" value="1"/>
</dbReference>
<evidence type="ECO:0000313" key="6">
    <source>
        <dbReference type="EMBL" id="CAD7081486.1"/>
    </source>
</evidence>
<dbReference type="Pfam" id="PF05199">
    <property type="entry name" value="GMC_oxred_C"/>
    <property type="match status" value="1"/>
</dbReference>
<dbReference type="OrthoDB" id="5428259at2759"/>
<proteinExistence type="inferred from homology"/>
<dbReference type="InterPro" id="IPR007867">
    <property type="entry name" value="GMC_OxRtase_C"/>
</dbReference>
<dbReference type="PANTHER" id="PTHR11552">
    <property type="entry name" value="GLUCOSE-METHANOL-CHOLINE GMC OXIDOREDUCTASE"/>
    <property type="match status" value="1"/>
</dbReference>
<dbReference type="Proteomes" id="UP000594454">
    <property type="component" value="Chromosome 2"/>
</dbReference>
<dbReference type="SUPFAM" id="SSF54373">
    <property type="entry name" value="FAD-linked reductases, C-terminal domain"/>
    <property type="match status" value="1"/>
</dbReference>
<dbReference type="PIRSF" id="PIRSF000137">
    <property type="entry name" value="Alcohol_oxidase"/>
    <property type="match status" value="1"/>
</dbReference>
<sequence>MVFVVRLVVLFATLHDGLIFDKFFSRPTRTQYDYIIVGAGTAGTIILSEMPINANVLLIEAGPKADLNLLNIPILLPTLQRSTLDWSYQTSLQRDACQAMEGRKCQLAAGRGFGGSNLLNNMIYYKGSENDYRGWFKDPSLYDYENDIAPLFRQLENQLAVSELKFRSEFGRAISEINTVDERTGNVSFFTPKVLQRDGLRWTMAHHLRANLRSEKHEIFYNAKATRVLLEVGRRYRVTGIEVKKNNKIFTVSARMGYILTAGAIGTPKILLHSGIGKCQELVKVSLPCYINLRGVGKNLQDHIATGVDLITINKTLNLSLKDVLHPMNAVDLLAGEGRSLWSTVGCEALGFYKPPQFNGSSQSPQLGFMVIPMGVSSDAGACMRKNMNIGQKVWDSYFSHLQDRHTVSILPIVLQPKSRGFITLASNNTDDPPIINPKYFYNPQDLRVLVDGIGIIKDHLLKLPQLRRFGAHITTHRLPECAEHFDYDSVDYWECYVRHLSFSVYHLGGTCRMGDPKKSETVVDRQNFLVKETVNLYVADASVMPNLPSGNSNAAVALIAKQFMRVLLKRHVLQMAKLSPAQRILFMEDQQNVYNNDETRHERTEL</sequence>
<reference evidence="6 7" key="1">
    <citation type="submission" date="2020-11" db="EMBL/GenBank/DDBJ databases">
        <authorList>
            <person name="Wallbank WR R."/>
            <person name="Pardo Diaz C."/>
            <person name="Kozak K."/>
            <person name="Martin S."/>
            <person name="Jiggins C."/>
            <person name="Moest M."/>
            <person name="Warren A I."/>
            <person name="Generalovic N T."/>
            <person name="Byers J.R.P. K."/>
            <person name="Montejo-Kovacevich G."/>
            <person name="Yen C E."/>
        </authorList>
    </citation>
    <scope>NUCLEOTIDE SEQUENCE [LARGE SCALE GENOMIC DNA]</scope>
</reference>
<evidence type="ECO:0000259" key="5">
    <source>
        <dbReference type="PROSITE" id="PS00624"/>
    </source>
</evidence>
<dbReference type="InterPro" id="IPR012132">
    <property type="entry name" value="GMC_OxRdtase"/>
</dbReference>
<accession>A0A7R8YQ51</accession>
<dbReference type="InParanoid" id="A0A7R8YQ51"/>
<dbReference type="Gene3D" id="3.50.50.60">
    <property type="entry name" value="FAD/NAD(P)-binding domain"/>
    <property type="match status" value="1"/>
</dbReference>
<evidence type="ECO:0000313" key="7">
    <source>
        <dbReference type="Proteomes" id="UP000594454"/>
    </source>
</evidence>
<dbReference type="Pfam" id="PF00732">
    <property type="entry name" value="GMC_oxred_N"/>
    <property type="match status" value="1"/>
</dbReference>
<dbReference type="SUPFAM" id="SSF51905">
    <property type="entry name" value="FAD/NAD(P)-binding domain"/>
    <property type="match status" value="1"/>
</dbReference>
<dbReference type="GO" id="GO:0050660">
    <property type="term" value="F:flavin adenine dinucleotide binding"/>
    <property type="evidence" value="ECO:0007669"/>
    <property type="project" value="InterPro"/>
</dbReference>
<organism evidence="6 7">
    <name type="scientific">Hermetia illucens</name>
    <name type="common">Black soldier fly</name>
    <dbReference type="NCBI Taxonomy" id="343691"/>
    <lineage>
        <taxon>Eukaryota</taxon>
        <taxon>Metazoa</taxon>
        <taxon>Ecdysozoa</taxon>
        <taxon>Arthropoda</taxon>
        <taxon>Hexapoda</taxon>
        <taxon>Insecta</taxon>
        <taxon>Pterygota</taxon>
        <taxon>Neoptera</taxon>
        <taxon>Endopterygota</taxon>
        <taxon>Diptera</taxon>
        <taxon>Brachycera</taxon>
        <taxon>Stratiomyomorpha</taxon>
        <taxon>Stratiomyidae</taxon>
        <taxon>Hermetiinae</taxon>
        <taxon>Hermetia</taxon>
    </lineage>
</organism>
<evidence type="ECO:0000256" key="2">
    <source>
        <dbReference type="ARBA" id="ARBA00010790"/>
    </source>
</evidence>
<dbReference type="Gene3D" id="3.30.560.10">
    <property type="entry name" value="Glucose Oxidase, domain 3"/>
    <property type="match status" value="1"/>
</dbReference>
<comment type="similarity">
    <text evidence="2">Belongs to the GMC oxidoreductase family.</text>
</comment>
<dbReference type="InterPro" id="IPR000172">
    <property type="entry name" value="GMC_OxRdtase_N"/>
</dbReference>
<feature type="domain" description="Glucose-methanol-choline oxidoreductase N-terminal" evidence="5">
    <location>
        <begin position="263"/>
        <end position="277"/>
    </location>
</feature>
<dbReference type="AlphaFoldDB" id="A0A7R8YQ51"/>
<protein>
    <recommendedName>
        <fullName evidence="5">Glucose-methanol-choline oxidoreductase N-terminal domain-containing protein</fullName>
    </recommendedName>
</protein>
<keyword evidence="7" id="KW-1185">Reference proteome</keyword>
<dbReference type="EMBL" id="LR899010">
    <property type="protein sequence ID" value="CAD7081486.1"/>
    <property type="molecule type" value="Genomic_DNA"/>
</dbReference>
<keyword evidence="4" id="KW-0274">FAD</keyword>
<comment type="cofactor">
    <cofactor evidence="1">
        <name>FAD</name>
        <dbReference type="ChEBI" id="CHEBI:57692"/>
    </cofactor>
</comment>
<evidence type="ECO:0000256" key="3">
    <source>
        <dbReference type="ARBA" id="ARBA00022630"/>
    </source>
</evidence>
<evidence type="ECO:0000256" key="1">
    <source>
        <dbReference type="ARBA" id="ARBA00001974"/>
    </source>
</evidence>